<dbReference type="EMBL" id="JAAFGS010000003">
    <property type="protein sequence ID" value="NGZ75888.1"/>
    <property type="molecule type" value="Genomic_DNA"/>
</dbReference>
<name>A0ABX0F8I0_9BACL</name>
<dbReference type="InterPro" id="IPR018540">
    <property type="entry name" value="Spo0E-like"/>
</dbReference>
<evidence type="ECO:0000313" key="1">
    <source>
        <dbReference type="EMBL" id="NGZ75888.1"/>
    </source>
</evidence>
<keyword evidence="2" id="KW-1185">Reference proteome</keyword>
<protein>
    <submittedName>
        <fullName evidence="1">Spo0E family sporulation regulatory protein-aspartic acid phosphatase</fullName>
    </submittedName>
</protein>
<accession>A0ABX0F8I0</accession>
<dbReference type="Proteomes" id="UP000800303">
    <property type="component" value="Unassembled WGS sequence"/>
</dbReference>
<organism evidence="1 2">
    <name type="scientific">Saccharibacillus alkalitolerans</name>
    <dbReference type="NCBI Taxonomy" id="2705290"/>
    <lineage>
        <taxon>Bacteria</taxon>
        <taxon>Bacillati</taxon>
        <taxon>Bacillota</taxon>
        <taxon>Bacilli</taxon>
        <taxon>Bacillales</taxon>
        <taxon>Paenibacillaceae</taxon>
        <taxon>Saccharibacillus</taxon>
    </lineage>
</organism>
<sequence length="36" mass="4251">MEETFRRERSFTAAAVVDISSRLDLKINEYMQLSRS</sequence>
<evidence type="ECO:0000313" key="2">
    <source>
        <dbReference type="Proteomes" id="UP000800303"/>
    </source>
</evidence>
<comment type="caution">
    <text evidence="1">The sequence shown here is derived from an EMBL/GenBank/DDBJ whole genome shotgun (WGS) entry which is preliminary data.</text>
</comment>
<gene>
    <name evidence="1" type="ORF">GYN08_11195</name>
</gene>
<proteinExistence type="predicted"/>
<reference evidence="1 2" key="1">
    <citation type="submission" date="2020-01" db="EMBL/GenBank/DDBJ databases">
        <title>Polyphasic characterisation and genomic insights into a novel alkali tolerant bacterium VR-M41.</title>
        <authorList>
            <person name="Vemuluri V.R."/>
        </authorList>
    </citation>
    <scope>NUCLEOTIDE SEQUENCE [LARGE SCALE GENOMIC DNA]</scope>
    <source>
        <strain evidence="1 2">VR-M41</strain>
    </source>
</reference>
<dbReference type="Pfam" id="PF09388">
    <property type="entry name" value="SpoOE-like"/>
    <property type="match status" value="1"/>
</dbReference>